<evidence type="ECO:0000256" key="2">
    <source>
        <dbReference type="ARBA" id="ARBA00022692"/>
    </source>
</evidence>
<dbReference type="OrthoDB" id="9795248at2"/>
<dbReference type="PANTHER" id="PTHR37422">
    <property type="entry name" value="TEICHURONIC ACID BIOSYNTHESIS PROTEIN TUAE"/>
    <property type="match status" value="1"/>
</dbReference>
<keyword evidence="9" id="KW-1185">Reference proteome</keyword>
<dbReference type="Pfam" id="PF04932">
    <property type="entry name" value="Wzy_C"/>
    <property type="match status" value="1"/>
</dbReference>
<evidence type="ECO:0000256" key="5">
    <source>
        <dbReference type="SAM" id="MobiDB-lite"/>
    </source>
</evidence>
<feature type="transmembrane region" description="Helical" evidence="6">
    <location>
        <begin position="307"/>
        <end position="325"/>
    </location>
</feature>
<evidence type="ECO:0000313" key="8">
    <source>
        <dbReference type="EMBL" id="PWF49002.1"/>
    </source>
</evidence>
<evidence type="ECO:0000256" key="4">
    <source>
        <dbReference type="ARBA" id="ARBA00023136"/>
    </source>
</evidence>
<keyword evidence="3 6" id="KW-1133">Transmembrane helix</keyword>
<feature type="transmembrane region" description="Helical" evidence="6">
    <location>
        <begin position="285"/>
        <end position="300"/>
    </location>
</feature>
<evidence type="ECO:0000256" key="6">
    <source>
        <dbReference type="SAM" id="Phobius"/>
    </source>
</evidence>
<name>A0A2U2HNG2_9BURK</name>
<feature type="transmembrane region" description="Helical" evidence="6">
    <location>
        <begin position="404"/>
        <end position="426"/>
    </location>
</feature>
<feature type="transmembrane region" description="Helical" evidence="6">
    <location>
        <begin position="438"/>
        <end position="458"/>
    </location>
</feature>
<keyword evidence="4 6" id="KW-0472">Membrane</keyword>
<evidence type="ECO:0000256" key="3">
    <source>
        <dbReference type="ARBA" id="ARBA00022989"/>
    </source>
</evidence>
<feature type="transmembrane region" description="Helical" evidence="6">
    <location>
        <begin position="167"/>
        <end position="183"/>
    </location>
</feature>
<dbReference type="GO" id="GO:0016874">
    <property type="term" value="F:ligase activity"/>
    <property type="evidence" value="ECO:0007669"/>
    <property type="project" value="UniProtKB-KW"/>
</dbReference>
<evidence type="ECO:0000259" key="7">
    <source>
        <dbReference type="Pfam" id="PF04932"/>
    </source>
</evidence>
<evidence type="ECO:0000256" key="1">
    <source>
        <dbReference type="ARBA" id="ARBA00004141"/>
    </source>
</evidence>
<comment type="caution">
    <text evidence="8">The sequence shown here is derived from an EMBL/GenBank/DDBJ whole genome shotgun (WGS) entry which is preliminary data.</text>
</comment>
<feature type="transmembrane region" description="Helical" evidence="6">
    <location>
        <begin position="262"/>
        <end position="279"/>
    </location>
</feature>
<organism evidence="8 9">
    <name type="scientific">Massilia glaciei</name>
    <dbReference type="NCBI Taxonomy" id="1524097"/>
    <lineage>
        <taxon>Bacteria</taxon>
        <taxon>Pseudomonadati</taxon>
        <taxon>Pseudomonadota</taxon>
        <taxon>Betaproteobacteria</taxon>
        <taxon>Burkholderiales</taxon>
        <taxon>Oxalobacteraceae</taxon>
        <taxon>Telluria group</taxon>
        <taxon>Massilia</taxon>
    </lineage>
</organism>
<accession>A0A2U2HNG2</accession>
<dbReference type="PANTHER" id="PTHR37422:SF13">
    <property type="entry name" value="LIPOPOLYSACCHARIDE BIOSYNTHESIS PROTEIN PA4999-RELATED"/>
    <property type="match status" value="1"/>
</dbReference>
<comment type="subcellular location">
    <subcellularLocation>
        <location evidence="1">Membrane</location>
        <topology evidence="1">Multi-pass membrane protein</topology>
    </subcellularLocation>
</comment>
<reference evidence="8 9" key="1">
    <citation type="submission" date="2018-04" db="EMBL/GenBank/DDBJ databases">
        <title>Massilia violaceinigra sp. nov., a novel purple-pigmented bacterium isolated from Tianshan glacier, Xinjiang, China.</title>
        <authorList>
            <person name="Wang H."/>
        </authorList>
    </citation>
    <scope>NUCLEOTIDE SEQUENCE [LARGE SCALE GENOMIC DNA]</scope>
    <source>
        <strain evidence="8 9">B448-2</strain>
    </source>
</reference>
<keyword evidence="8" id="KW-0436">Ligase</keyword>
<gene>
    <name evidence="8" type="ORF">C7C56_008935</name>
</gene>
<feature type="transmembrane region" description="Helical" evidence="6">
    <location>
        <begin position="107"/>
        <end position="126"/>
    </location>
</feature>
<feature type="transmembrane region" description="Helical" evidence="6">
    <location>
        <begin position="230"/>
        <end position="250"/>
    </location>
</feature>
<sequence length="489" mass="52223">MKDGNEMWKCKERPRAATSGKADQPRPRRGGAAKHAHAYASARAPRADLTRLSGPLSRAPPCPLITMPAIIMPAITTLAPTLPERLSATCVLLALFCIPFSTALTNVFVATSLLLFVLALGASAALRAQALRAPPARLALALLALLVVASSWSNAPAPDLVKALGKYAKLLLLPLAITLAWRSPALPRRALHCFLAGAGVLALACYLAYFELMPSSRLGWWRVGDAGNAFAFKNHITIGILLGFAAALSLLKASYDTGRARLLAIAAGIGFGFPVIFLMQGRTGYVALFVGLVTLLLLRMRLTAPRAVAGVGAIVLLFACFYAVSANFKLRTDALISEVRTVDARTPNGQRVSFLQVGARMIAADPVFGRGTASFAEAYAPTARRTWPEGSFQAGVRYQPHSEFLLIAVQLGLLGTLLYFALLGAIGKAALQVRNLEADSLALLWAIYVCASAFNSLLWDPTEGYWFLLLAGCLYASATRFQRQAAQLA</sequence>
<feature type="compositionally biased region" description="Basic residues" evidence="5">
    <location>
        <begin position="27"/>
        <end position="37"/>
    </location>
</feature>
<feature type="domain" description="O-antigen ligase-related" evidence="7">
    <location>
        <begin position="275"/>
        <end position="420"/>
    </location>
</feature>
<dbReference type="InterPro" id="IPR051533">
    <property type="entry name" value="WaaL-like"/>
</dbReference>
<feature type="transmembrane region" description="Helical" evidence="6">
    <location>
        <begin position="190"/>
        <end position="210"/>
    </location>
</feature>
<dbReference type="EMBL" id="PXWF02000121">
    <property type="protein sequence ID" value="PWF49002.1"/>
    <property type="molecule type" value="Genomic_DNA"/>
</dbReference>
<evidence type="ECO:0000313" key="9">
    <source>
        <dbReference type="Proteomes" id="UP000241421"/>
    </source>
</evidence>
<dbReference type="AlphaFoldDB" id="A0A2U2HNG2"/>
<feature type="transmembrane region" description="Helical" evidence="6">
    <location>
        <begin position="138"/>
        <end position="155"/>
    </location>
</feature>
<dbReference type="InterPro" id="IPR007016">
    <property type="entry name" value="O-antigen_ligase-rel_domated"/>
</dbReference>
<feature type="compositionally biased region" description="Basic and acidic residues" evidence="5">
    <location>
        <begin position="1"/>
        <end position="15"/>
    </location>
</feature>
<feature type="transmembrane region" description="Helical" evidence="6">
    <location>
        <begin position="464"/>
        <end position="481"/>
    </location>
</feature>
<dbReference type="GO" id="GO:0016020">
    <property type="term" value="C:membrane"/>
    <property type="evidence" value="ECO:0007669"/>
    <property type="project" value="UniProtKB-SubCell"/>
</dbReference>
<proteinExistence type="predicted"/>
<keyword evidence="2 6" id="KW-0812">Transmembrane</keyword>
<protein>
    <submittedName>
        <fullName evidence="8">O-antigen ligase domain-containing protein</fullName>
    </submittedName>
</protein>
<feature type="region of interest" description="Disordered" evidence="5">
    <location>
        <begin position="1"/>
        <end position="45"/>
    </location>
</feature>
<dbReference type="Proteomes" id="UP000241421">
    <property type="component" value="Unassembled WGS sequence"/>
</dbReference>